<feature type="compositionally biased region" description="Basic and acidic residues" evidence="1">
    <location>
        <begin position="1"/>
        <end position="17"/>
    </location>
</feature>
<keyword evidence="2" id="KW-0812">Transmembrane</keyword>
<feature type="transmembrane region" description="Helical" evidence="2">
    <location>
        <begin position="419"/>
        <end position="441"/>
    </location>
</feature>
<feature type="region of interest" description="Disordered" evidence="1">
    <location>
        <begin position="1"/>
        <end position="186"/>
    </location>
</feature>
<dbReference type="Proteomes" id="UP000803884">
    <property type="component" value="Unassembled WGS sequence"/>
</dbReference>
<evidence type="ECO:0000313" key="3">
    <source>
        <dbReference type="EMBL" id="KAL1588475.1"/>
    </source>
</evidence>
<keyword evidence="2" id="KW-0472">Membrane</keyword>
<feature type="transmembrane region" description="Helical" evidence="2">
    <location>
        <begin position="234"/>
        <end position="253"/>
    </location>
</feature>
<organism evidence="3 4">
    <name type="scientific">Cladosporium halotolerans</name>
    <dbReference type="NCBI Taxonomy" id="1052096"/>
    <lineage>
        <taxon>Eukaryota</taxon>
        <taxon>Fungi</taxon>
        <taxon>Dikarya</taxon>
        <taxon>Ascomycota</taxon>
        <taxon>Pezizomycotina</taxon>
        <taxon>Dothideomycetes</taxon>
        <taxon>Dothideomycetidae</taxon>
        <taxon>Cladosporiales</taxon>
        <taxon>Cladosporiaceae</taxon>
        <taxon>Cladosporium</taxon>
    </lineage>
</organism>
<feature type="transmembrane region" description="Helical" evidence="2">
    <location>
        <begin position="197"/>
        <end position="222"/>
    </location>
</feature>
<sequence>MVEEPKQHDFDQRHDGPFDPPPIVHDSTHDKTRHTSEPHAVKNAKSHSVQQGADTPMATGAPLSVEIPARRHSTTGLAGKEAEKATKKNSPTTPGLPPRKSTQISRAPRPSEDFDRRYDGPYGRPSLTMTRRKSSGHVMSPTGAHRQSEPDTAIQERPSQAEDGGPPPPSVDTMQSDPAFEPEPPSLNYDLRTKKKALWFFWSIVIFDSVIMPIGLYFGLWYTVYQDGRMSANTVFSIVTAAIGGISIFEYFVRTWALWKKNSNCRPTGAGRWYFDWFLWNYTIGWVIIMLELIIGTVREYPPLRLVAMPVPSMLYTFAVELLLIDVGRYFQIPAPCRISSIPKGAQLRPGIYPMIEDIVGVDGGGGTEYREALNRRYEASHVFRAMLRRLGLFWSIGAMGMAVVCTILIFTINAEAGYVIGWAAPFVWAGVWTLATFWYAKRKLKEEKLAWAEEVAEKSRA</sequence>
<name>A0AB34KYV7_9PEZI</name>
<keyword evidence="4" id="KW-1185">Reference proteome</keyword>
<proteinExistence type="predicted"/>
<feature type="transmembrane region" description="Helical" evidence="2">
    <location>
        <begin position="274"/>
        <end position="295"/>
    </location>
</feature>
<keyword evidence="2" id="KW-1133">Transmembrane helix</keyword>
<protein>
    <submittedName>
        <fullName evidence="3">Uncharacterized protein</fullName>
    </submittedName>
</protein>
<evidence type="ECO:0000256" key="2">
    <source>
        <dbReference type="SAM" id="Phobius"/>
    </source>
</evidence>
<evidence type="ECO:0000256" key="1">
    <source>
        <dbReference type="SAM" id="MobiDB-lite"/>
    </source>
</evidence>
<accession>A0AB34KYV7</accession>
<feature type="transmembrane region" description="Helical" evidence="2">
    <location>
        <begin position="391"/>
        <end position="413"/>
    </location>
</feature>
<dbReference type="EMBL" id="JAAQHG020000007">
    <property type="protein sequence ID" value="KAL1588475.1"/>
    <property type="molecule type" value="Genomic_DNA"/>
</dbReference>
<dbReference type="GeneID" id="96004189"/>
<reference evidence="3 4" key="1">
    <citation type="journal article" date="2020" name="Microbiol. Resour. Announc.">
        <title>Draft Genome Sequence of a Cladosporium Species Isolated from the Mesophotic Ascidian Didemnum maculosum.</title>
        <authorList>
            <person name="Gioti A."/>
            <person name="Siaperas R."/>
            <person name="Nikolaivits E."/>
            <person name="Le Goff G."/>
            <person name="Ouazzani J."/>
            <person name="Kotoulas G."/>
            <person name="Topakas E."/>
        </authorList>
    </citation>
    <scope>NUCLEOTIDE SEQUENCE [LARGE SCALE GENOMIC DNA]</scope>
    <source>
        <strain evidence="3 4">TM138-S3</strain>
    </source>
</reference>
<gene>
    <name evidence="3" type="ORF">WHR41_02745</name>
</gene>
<evidence type="ECO:0000313" key="4">
    <source>
        <dbReference type="Proteomes" id="UP000803884"/>
    </source>
</evidence>
<feature type="compositionally biased region" description="Basic and acidic residues" evidence="1">
    <location>
        <begin position="109"/>
        <end position="119"/>
    </location>
</feature>
<dbReference type="PANTHER" id="PTHR42024:SF1">
    <property type="entry name" value="AMINO ACID PERMEASE_ SLC12A DOMAIN-CONTAINING PROTEIN"/>
    <property type="match status" value="1"/>
</dbReference>
<dbReference type="AlphaFoldDB" id="A0AB34KYV7"/>
<dbReference type="PANTHER" id="PTHR42024">
    <property type="entry name" value="AMINO ACID PERMEASE_ SLC12A DOMAIN-CONTAINING PROTEIN"/>
    <property type="match status" value="1"/>
</dbReference>
<feature type="transmembrane region" description="Helical" evidence="2">
    <location>
        <begin position="307"/>
        <end position="325"/>
    </location>
</feature>
<dbReference type="RefSeq" id="XP_069231580.1">
    <property type="nucleotide sequence ID" value="XM_069371351.1"/>
</dbReference>
<comment type="caution">
    <text evidence="3">The sequence shown here is derived from an EMBL/GenBank/DDBJ whole genome shotgun (WGS) entry which is preliminary data.</text>
</comment>
<feature type="compositionally biased region" description="Basic and acidic residues" evidence="1">
    <location>
        <begin position="26"/>
        <end position="40"/>
    </location>
</feature>